<dbReference type="Proteomes" id="UP000836788">
    <property type="component" value="Chromosome 6"/>
</dbReference>
<feature type="region of interest" description="Disordered" evidence="2">
    <location>
        <begin position="505"/>
        <end position="529"/>
    </location>
</feature>
<dbReference type="EMBL" id="OU594947">
    <property type="protein sequence ID" value="CAG9291179.1"/>
    <property type="molecule type" value="Genomic_DNA"/>
</dbReference>
<dbReference type="PANTHER" id="PTHR43019:SF23">
    <property type="entry name" value="PROTEASE DO-LIKE 5, CHLOROPLASTIC"/>
    <property type="match status" value="1"/>
</dbReference>
<sequence length="1533" mass="168590">MSTNEPLRPGSGSSSNGGRSRCSSDSNSHSTNQNTEGSVTPAPALAPDEGPPVLLREWNPAPPPPSTPVAPAVIWPDRSPEAEDRRPAYSYPVATFVRDLVRTGMDQIESAWQQQESSSTAQRDGTGTRPHGTHNRVEDDDSDAYRPLSVRSESDALAMRSEAAAAFMESTATVSARTINDLDDEHEDAEFILVDGELVLMPPPPPNAAEQDGLVRHLQNQEFERHFSLRARYHPDHPAVKSCQPNRVRRGVRKLGKLFKRKNGLRRASSKESAQSHVHHVDDSSAHTSHDGSSLPSLSADFLTAPSGADSMTTLNHNTNNGGINSNNNPKSPPRKKDKRRGKRRSWRRTDSSGGENDDFDDETSPDIFESRSGEFSSRTGPRPATFTTISALANRSAASIRPPMPPMTPIQETLDASNMFSGGRAASVEARFVGTTADVLEAGVLPTGFAAEAYVEYDSDEALKKDDSLVASVVPFDADYKVDKAEAPDFESMLRRAALETVSDLEASESTAAQPLRPKRVKSDGSSVPLSLATGSDAHVHNDMLKVVMVGAPGVDKSYVARAIRQSHKRGRKRVTLGVDVHSWSPRSDVKFAIWEVQGATSRDHGAPNFGAHAATQALFFSSSCLYLLVWDLACQNVATNRCPSRRHDGEDCFDSSEDEEEYEDDFLREEANRQADRALYADIQTRLLSWVDTIALRGPGSAILPVALIPSHMNEIEVKRRCDTMQNLLENHLHRFDGSEYSPKLLLGQDTILCVDEVTGSGIEQLQETMVAIATDSSRSVFEHMGAPVPTGTGRVLDTVRRLKQDHKLILLDHLLGELGPGLDMATVVQALHFLSSIGEILYFGTSDDEVLSRYIILSRKWLVSALSCILRNDLKRELTETRRFMNMQCIYSDQKFPESEITKVLVSSTASCPLLSDSDARMLWQSMSFMREASDRYAELTESATTAPTMFYFLERLLVHSGVLLPLRASPPPTMALDQPVQSEVFFIPSLLTQTDPRDVWTFKSSESWMTTLCYSWLFRDGAPSDLMEHVSVELLKDLYEFSQDFQGTPKQEYPQRSHTVPIGRGSLHQFLEEHDTQAIGRIKVHQIMCWKTSVLVKIGTVFADQDSGELRESFVEVFVTVVDQSSSQCVASDAMRASMHRVIVSGKGQVGHHGRKLWKGGFEVVLDSVRSSLSTYPNVDSQVVCPECLAHSSPSSACTWGWDSVVAAVERKDAVVRCMRGHRVDSSLISGNAKDAEVKTPAVESSHSQRVSKPVPEMLPSVVLVGLWDAQQKEIRNVGSGFIVDKRLGLVVTAAHVLYDMEEGPRFGVPFFGLPDAKVVIGIIPDEGHNAVFRYFGEIVLSDVHNVDACVVRVTSKMAEDVDDEGTGCVNQTEISLDYEAVESEKLRSLKMTNRFELEESVRILGFNQGGEGVFELGKHVNRSADFAKGYICKKFKAAISDDGSHSSNSSGKTFSPREEIVIMCPTISGHSGGPCVNDEGRVVGILSRADPVDRQRCYLVPATELKRLVTKAKKTCVRPAKLATAITM</sequence>
<evidence type="ECO:0008006" key="4">
    <source>
        <dbReference type="Google" id="ProtNLM"/>
    </source>
</evidence>
<feature type="region of interest" description="Disordered" evidence="2">
    <location>
        <begin position="1"/>
        <end position="92"/>
    </location>
</feature>
<evidence type="ECO:0000256" key="2">
    <source>
        <dbReference type="SAM" id="MobiDB-lite"/>
    </source>
</evidence>
<dbReference type="SUPFAM" id="SSF52540">
    <property type="entry name" value="P-loop containing nucleoside triphosphate hydrolases"/>
    <property type="match status" value="1"/>
</dbReference>
<reference evidence="3" key="1">
    <citation type="submission" date="2022-02" db="EMBL/GenBank/DDBJ databases">
        <authorList>
            <person name="Giguere J D."/>
        </authorList>
    </citation>
    <scope>NUCLEOTIDE SEQUENCE</scope>
    <source>
        <strain evidence="3">CCAP 1055/1</strain>
    </source>
</reference>
<feature type="compositionally biased region" description="Polar residues" evidence="2">
    <location>
        <begin position="374"/>
        <end position="385"/>
    </location>
</feature>
<dbReference type="Gene3D" id="3.40.50.300">
    <property type="entry name" value="P-loop containing nucleotide triphosphate hydrolases"/>
    <property type="match status" value="1"/>
</dbReference>
<name>A0A8J9T5B6_PHATR</name>
<feature type="region of interest" description="Disordered" evidence="2">
    <location>
        <begin position="251"/>
        <end position="385"/>
    </location>
</feature>
<feature type="compositionally biased region" description="Basic and acidic residues" evidence="2">
    <location>
        <begin position="78"/>
        <end position="87"/>
    </location>
</feature>
<evidence type="ECO:0000313" key="3">
    <source>
        <dbReference type="EMBL" id="CAG9291179.1"/>
    </source>
</evidence>
<protein>
    <recommendedName>
        <fullName evidence="4">Serine protease</fullName>
    </recommendedName>
</protein>
<feature type="compositionally biased region" description="Basic residues" evidence="2">
    <location>
        <begin position="333"/>
        <end position="347"/>
    </location>
</feature>
<accession>A0A8J9T5B6</accession>
<keyword evidence="1" id="KW-0843">Virulence</keyword>
<dbReference type="InterPro" id="IPR027417">
    <property type="entry name" value="P-loop_NTPase"/>
</dbReference>
<feature type="region of interest" description="Disordered" evidence="2">
    <location>
        <begin position="109"/>
        <end position="147"/>
    </location>
</feature>
<evidence type="ECO:0000256" key="1">
    <source>
        <dbReference type="ARBA" id="ARBA00023026"/>
    </source>
</evidence>
<feature type="compositionally biased region" description="Low complexity" evidence="2">
    <location>
        <begin position="10"/>
        <end position="30"/>
    </location>
</feature>
<dbReference type="PANTHER" id="PTHR43019">
    <property type="entry name" value="SERINE ENDOPROTEASE DEGS"/>
    <property type="match status" value="1"/>
</dbReference>
<gene>
    <name evidence="3" type="ORF">PTTT1_LOCUS47132</name>
</gene>
<feature type="compositionally biased region" description="Low complexity" evidence="2">
    <location>
        <begin position="318"/>
        <end position="330"/>
    </location>
</feature>
<dbReference type="Pfam" id="PF13365">
    <property type="entry name" value="Trypsin_2"/>
    <property type="match status" value="1"/>
</dbReference>
<dbReference type="InterPro" id="IPR009003">
    <property type="entry name" value="Peptidase_S1_PA"/>
</dbReference>
<feature type="compositionally biased region" description="Acidic residues" evidence="2">
    <location>
        <begin position="356"/>
        <end position="365"/>
    </location>
</feature>
<organism evidence="3">
    <name type="scientific">Phaeodactylum tricornutum</name>
    <name type="common">Diatom</name>
    <dbReference type="NCBI Taxonomy" id="2850"/>
    <lineage>
        <taxon>Eukaryota</taxon>
        <taxon>Sar</taxon>
        <taxon>Stramenopiles</taxon>
        <taxon>Ochrophyta</taxon>
        <taxon>Bacillariophyta</taxon>
        <taxon>Bacillariophyceae</taxon>
        <taxon>Bacillariophycidae</taxon>
        <taxon>Naviculales</taxon>
        <taxon>Phaeodactylaceae</taxon>
        <taxon>Phaeodactylum</taxon>
    </lineage>
</organism>
<dbReference type="InterPro" id="IPR043504">
    <property type="entry name" value="Peptidase_S1_PA_chymotrypsin"/>
</dbReference>
<feature type="compositionally biased region" description="Basic residues" evidence="2">
    <location>
        <begin position="251"/>
        <end position="265"/>
    </location>
</feature>
<dbReference type="SUPFAM" id="SSF50494">
    <property type="entry name" value="Trypsin-like serine proteases"/>
    <property type="match status" value="1"/>
</dbReference>
<feature type="compositionally biased region" description="Polar residues" evidence="2">
    <location>
        <begin position="110"/>
        <end position="125"/>
    </location>
</feature>
<feature type="compositionally biased region" description="Basic and acidic residues" evidence="2">
    <location>
        <begin position="279"/>
        <end position="290"/>
    </location>
</feature>
<dbReference type="Gene3D" id="2.40.10.10">
    <property type="entry name" value="Trypsin-like serine proteases"/>
    <property type="match status" value="2"/>
</dbReference>
<proteinExistence type="predicted"/>